<dbReference type="RefSeq" id="WP_070070847.1">
    <property type="nucleotide sequence ID" value="NZ_MKKK01000067.1"/>
</dbReference>
<dbReference type="OrthoDB" id="9783283at2"/>
<sequence>MQKLFISDLHLSEDHPRLIQGFLSLLKHYQHQPTELYILGDWFNVWLADGDPSAWLLPIVKQLREFTASGNRIYFLCGNRDFVLGQGFLNRFDGILLQEPYFLDWQQQHIRIEHGDALCTDDIAYQKFKSVIRNPIILNFLKILPFYLKRKLADYFRRKSQQRQTQTHYQPIDVNFQEVDRQMQQINILIHGHTHRPAIHHLNEAQQRIVLGDWREDTGCAKIVLLENNGQINFFDWRF</sequence>
<comment type="cofactor">
    <cofactor evidence="10">
        <name>Mn(2+)</name>
        <dbReference type="ChEBI" id="CHEBI:29035"/>
    </cofactor>
    <text evidence="10">Binds 2 Mn(2+) ions per subunit in a binuclear metal center.</text>
</comment>
<dbReference type="Proteomes" id="UP000185895">
    <property type="component" value="Unassembled WGS sequence"/>
</dbReference>
<keyword evidence="7 10" id="KW-0443">Lipid metabolism</keyword>
<accession>A0A1E7QYX4</accession>
<dbReference type="GO" id="GO:0009245">
    <property type="term" value="P:lipid A biosynthetic process"/>
    <property type="evidence" value="ECO:0007669"/>
    <property type="project" value="UniProtKB-UniRule"/>
</dbReference>
<evidence type="ECO:0000256" key="6">
    <source>
        <dbReference type="ARBA" id="ARBA00022801"/>
    </source>
</evidence>
<dbReference type="STRING" id="1262585.BJI46_05740"/>
<dbReference type="InterPro" id="IPR043461">
    <property type="entry name" value="LpxH-like"/>
</dbReference>
<organism evidence="12 13">
    <name type="scientific">Acinetobacter qingfengensis</name>
    <dbReference type="NCBI Taxonomy" id="1262585"/>
    <lineage>
        <taxon>Bacteria</taxon>
        <taxon>Pseudomonadati</taxon>
        <taxon>Pseudomonadota</taxon>
        <taxon>Gammaproteobacteria</taxon>
        <taxon>Moraxellales</taxon>
        <taxon>Moraxellaceae</taxon>
        <taxon>Acinetobacter</taxon>
    </lineage>
</organism>
<dbReference type="GO" id="GO:0030145">
    <property type="term" value="F:manganese ion binding"/>
    <property type="evidence" value="ECO:0007669"/>
    <property type="project" value="UniProtKB-UniRule"/>
</dbReference>
<reference evidence="12 13" key="1">
    <citation type="submission" date="2016-09" db="EMBL/GenBank/DDBJ databases">
        <authorList>
            <person name="Capua I."/>
            <person name="De Benedictis P."/>
            <person name="Joannis T."/>
            <person name="Lombin L.H."/>
            <person name="Cattoli G."/>
        </authorList>
    </citation>
    <scope>NUCLEOTIDE SEQUENCE [LARGE SCALE GENOMIC DNA]</scope>
    <source>
        <strain evidence="12 13">ANC 4671</strain>
    </source>
</reference>
<evidence type="ECO:0000256" key="5">
    <source>
        <dbReference type="ARBA" id="ARBA00022723"/>
    </source>
</evidence>
<keyword evidence="9 10" id="KW-0464">Manganese</keyword>
<comment type="similarity">
    <text evidence="10">Belongs to the LpxH family.</text>
</comment>
<evidence type="ECO:0000256" key="9">
    <source>
        <dbReference type="ARBA" id="ARBA00023211"/>
    </source>
</evidence>
<dbReference type="GO" id="GO:0019897">
    <property type="term" value="C:extrinsic component of plasma membrane"/>
    <property type="evidence" value="ECO:0007669"/>
    <property type="project" value="UniProtKB-UniRule"/>
</dbReference>
<evidence type="ECO:0000256" key="10">
    <source>
        <dbReference type="HAMAP-Rule" id="MF_00575"/>
    </source>
</evidence>
<comment type="subcellular location">
    <subcellularLocation>
        <location evidence="10">Cell inner membrane</location>
        <topology evidence="10">Peripheral membrane protein</topology>
        <orientation evidence="10">Cytoplasmic side</orientation>
    </subcellularLocation>
</comment>
<dbReference type="InterPro" id="IPR010138">
    <property type="entry name" value="UDP-diacylglucosamine_Hdrlase"/>
</dbReference>
<evidence type="ECO:0000256" key="4">
    <source>
        <dbReference type="ARBA" id="ARBA00022556"/>
    </source>
</evidence>
<keyword evidence="3 10" id="KW-0997">Cell inner membrane</keyword>
<dbReference type="NCBIfam" id="TIGR01854">
    <property type="entry name" value="lipid_A_lpxH"/>
    <property type="match status" value="1"/>
</dbReference>
<comment type="function">
    <text evidence="10">Hydrolyzes the pyrophosphate bond of UDP-2,3-diacylglucosamine to yield 2,3-diacylglucosamine 1-phosphate (lipid X) and UMP by catalyzing the attack of water at the alpha-P atom. Involved in the biosynthesis of lipid A, a phosphorylated glycolipid that anchors the lipopolysaccharide to the outer membrane of the cell.</text>
</comment>
<dbReference type="HAMAP" id="MF_00575">
    <property type="entry name" value="LpxH"/>
    <property type="match status" value="1"/>
</dbReference>
<dbReference type="InterPro" id="IPR029052">
    <property type="entry name" value="Metallo-depent_PP-like"/>
</dbReference>
<keyword evidence="8 10" id="KW-0472">Membrane</keyword>
<comment type="caution">
    <text evidence="12">The sequence shown here is derived from an EMBL/GenBank/DDBJ whole genome shotgun (WGS) entry which is preliminary data.</text>
</comment>
<feature type="binding site" evidence="10">
    <location>
        <position position="122"/>
    </location>
    <ligand>
        <name>substrate</name>
    </ligand>
</feature>
<dbReference type="SUPFAM" id="SSF56300">
    <property type="entry name" value="Metallo-dependent phosphatases"/>
    <property type="match status" value="1"/>
</dbReference>
<dbReference type="AlphaFoldDB" id="A0A1E7QYX4"/>
<keyword evidence="1 10" id="KW-1003">Cell membrane</keyword>
<gene>
    <name evidence="10" type="primary">lpxH</name>
    <name evidence="12" type="ORF">BJI46_05740</name>
</gene>
<evidence type="ECO:0000256" key="1">
    <source>
        <dbReference type="ARBA" id="ARBA00022475"/>
    </source>
</evidence>
<feature type="domain" description="Calcineurin-like phosphoesterase" evidence="11">
    <location>
        <begin position="4"/>
        <end position="197"/>
    </location>
</feature>
<dbReference type="InterPro" id="IPR004843">
    <property type="entry name" value="Calcineurin-like_PHP"/>
</dbReference>
<name>A0A1E7QYX4_9GAMM</name>
<evidence type="ECO:0000256" key="2">
    <source>
        <dbReference type="ARBA" id="ARBA00022516"/>
    </source>
</evidence>
<dbReference type="NCBIfam" id="NF003743">
    <property type="entry name" value="PRK05340.1"/>
    <property type="match status" value="1"/>
</dbReference>
<feature type="binding site" evidence="10">
    <location>
        <position position="10"/>
    </location>
    <ligand>
        <name>Mn(2+)</name>
        <dbReference type="ChEBI" id="CHEBI:29035"/>
        <label>1</label>
    </ligand>
</feature>
<dbReference type="Gene3D" id="3.60.21.10">
    <property type="match status" value="1"/>
</dbReference>
<feature type="binding site" evidence="10">
    <location>
        <position position="195"/>
    </location>
    <ligand>
        <name>Mn(2+)</name>
        <dbReference type="ChEBI" id="CHEBI:29035"/>
        <label>1</label>
    </ligand>
</feature>
<keyword evidence="4 10" id="KW-0441">Lipid A biosynthesis</keyword>
<evidence type="ECO:0000259" key="11">
    <source>
        <dbReference type="Pfam" id="PF00149"/>
    </source>
</evidence>
<evidence type="ECO:0000256" key="8">
    <source>
        <dbReference type="ARBA" id="ARBA00023136"/>
    </source>
</evidence>
<dbReference type="GO" id="GO:0005737">
    <property type="term" value="C:cytoplasm"/>
    <property type="evidence" value="ECO:0007669"/>
    <property type="project" value="InterPro"/>
</dbReference>
<protein>
    <recommendedName>
        <fullName evidence="10">UDP-2,3-diacylglucosamine hydrolase</fullName>
        <ecNumber evidence="10">3.6.1.54</ecNumber>
    </recommendedName>
    <alternativeName>
        <fullName evidence="10">UDP-2,3-diacylglucosamine diphosphatase</fullName>
    </alternativeName>
</protein>
<feature type="binding site" evidence="10">
    <location>
        <position position="79"/>
    </location>
    <ligand>
        <name>Mn(2+)</name>
        <dbReference type="ChEBI" id="CHEBI:29035"/>
        <label>2</label>
    </ligand>
</feature>
<evidence type="ECO:0000256" key="3">
    <source>
        <dbReference type="ARBA" id="ARBA00022519"/>
    </source>
</evidence>
<feature type="binding site" evidence="10">
    <location>
        <position position="114"/>
    </location>
    <ligand>
        <name>Mn(2+)</name>
        <dbReference type="ChEBI" id="CHEBI:29035"/>
        <label>2</label>
    </ligand>
</feature>
<keyword evidence="6 10" id="KW-0378">Hydrolase</keyword>
<dbReference type="PANTHER" id="PTHR34990">
    <property type="entry name" value="UDP-2,3-DIACYLGLUCOSAMINE HYDROLASE-RELATED"/>
    <property type="match status" value="1"/>
</dbReference>
<feature type="binding site" evidence="10">
    <location>
        <position position="8"/>
    </location>
    <ligand>
        <name>Mn(2+)</name>
        <dbReference type="ChEBI" id="CHEBI:29035"/>
        <label>1</label>
    </ligand>
</feature>
<feature type="binding site" evidence="10">
    <location>
        <position position="41"/>
    </location>
    <ligand>
        <name>Mn(2+)</name>
        <dbReference type="ChEBI" id="CHEBI:29035"/>
        <label>1</label>
    </ligand>
</feature>
<feature type="binding site" evidence="10">
    <location>
        <position position="164"/>
    </location>
    <ligand>
        <name>substrate</name>
    </ligand>
</feature>
<comment type="caution">
    <text evidence="10">Lacks conserved residue(s) required for the propagation of feature annotation.</text>
</comment>
<feature type="binding site" evidence="10">
    <location>
        <position position="193"/>
    </location>
    <ligand>
        <name>Mn(2+)</name>
        <dbReference type="ChEBI" id="CHEBI:29035"/>
        <label>2</label>
    </ligand>
</feature>
<keyword evidence="5 10" id="KW-0479">Metal-binding</keyword>
<proteinExistence type="inferred from homology"/>
<feature type="binding site" evidence="10">
    <location>
        <position position="193"/>
    </location>
    <ligand>
        <name>substrate</name>
    </ligand>
</feature>
<comment type="catalytic activity">
    <reaction evidence="10">
        <text>UDP-2-N,3-O-bis[(3R)-3-hydroxytetradecanoyl]-alpha-D-glucosamine + H2O = 2-N,3-O-bis[(3R)-3-hydroxytetradecanoyl]-alpha-D-glucosaminyl 1-phosphate + UMP + 2 H(+)</text>
        <dbReference type="Rhea" id="RHEA:25213"/>
        <dbReference type="ChEBI" id="CHEBI:15377"/>
        <dbReference type="ChEBI" id="CHEBI:15378"/>
        <dbReference type="ChEBI" id="CHEBI:57865"/>
        <dbReference type="ChEBI" id="CHEBI:57957"/>
        <dbReference type="ChEBI" id="CHEBI:78847"/>
        <dbReference type="EC" id="3.6.1.54"/>
    </reaction>
</comment>
<dbReference type="CDD" id="cd07398">
    <property type="entry name" value="MPP_YbbF-LpxH"/>
    <property type="match status" value="1"/>
</dbReference>
<keyword evidence="2 10" id="KW-0444">Lipid biosynthesis</keyword>
<feature type="binding site" evidence="10">
    <location>
        <position position="160"/>
    </location>
    <ligand>
        <name>substrate</name>
    </ligand>
</feature>
<feature type="binding site" evidence="10">
    <location>
        <begin position="79"/>
        <end position="80"/>
    </location>
    <ligand>
        <name>substrate</name>
    </ligand>
</feature>
<dbReference type="EMBL" id="MKKK01000067">
    <property type="protein sequence ID" value="OEY92251.1"/>
    <property type="molecule type" value="Genomic_DNA"/>
</dbReference>
<dbReference type="PANTHER" id="PTHR34990:SF1">
    <property type="entry name" value="UDP-2,3-DIACYLGLUCOSAMINE HYDROLASE"/>
    <property type="match status" value="1"/>
</dbReference>
<dbReference type="Pfam" id="PF00149">
    <property type="entry name" value="Metallophos"/>
    <property type="match status" value="1"/>
</dbReference>
<feature type="binding site" evidence="10">
    <location>
        <position position="41"/>
    </location>
    <ligand>
        <name>Mn(2+)</name>
        <dbReference type="ChEBI" id="CHEBI:29035"/>
        <label>2</label>
    </ligand>
</feature>
<evidence type="ECO:0000256" key="7">
    <source>
        <dbReference type="ARBA" id="ARBA00023098"/>
    </source>
</evidence>
<dbReference type="UniPathway" id="UPA00359">
    <property type="reaction ID" value="UER00480"/>
</dbReference>
<evidence type="ECO:0000313" key="13">
    <source>
        <dbReference type="Proteomes" id="UP000185895"/>
    </source>
</evidence>
<dbReference type="EC" id="3.6.1.54" evidence="10"/>
<evidence type="ECO:0000313" key="12">
    <source>
        <dbReference type="EMBL" id="OEY92251.1"/>
    </source>
</evidence>
<dbReference type="GO" id="GO:0008758">
    <property type="term" value="F:UDP-2,3-diacylglucosamine hydrolase activity"/>
    <property type="evidence" value="ECO:0007669"/>
    <property type="project" value="UniProtKB-UniRule"/>
</dbReference>
<keyword evidence="13" id="KW-1185">Reference proteome</keyword>
<comment type="pathway">
    <text evidence="10">Glycolipid biosynthesis; lipid IV(A) biosynthesis; lipid IV(A) from (3R)-3-hydroxytetradecanoyl-[acyl-carrier-protein] and UDP-N-acetyl-alpha-D-glucosamine: step 4/6.</text>
</comment>